<evidence type="ECO:0000256" key="1">
    <source>
        <dbReference type="SAM" id="MobiDB-lite"/>
    </source>
</evidence>
<reference evidence="2" key="1">
    <citation type="submission" date="2021-02" db="EMBL/GenBank/DDBJ databases">
        <authorList>
            <person name="Dougan E. K."/>
            <person name="Rhodes N."/>
            <person name="Thang M."/>
            <person name="Chan C."/>
        </authorList>
    </citation>
    <scope>NUCLEOTIDE SEQUENCE</scope>
</reference>
<dbReference type="OrthoDB" id="438942at2759"/>
<evidence type="ECO:0000313" key="3">
    <source>
        <dbReference type="Proteomes" id="UP000601435"/>
    </source>
</evidence>
<feature type="compositionally biased region" description="Low complexity" evidence="1">
    <location>
        <begin position="345"/>
        <end position="358"/>
    </location>
</feature>
<gene>
    <name evidence="2" type="primary">OGG1</name>
    <name evidence="2" type="ORF">SNEC2469_LOCUS27381</name>
</gene>
<feature type="region of interest" description="Disordered" evidence="1">
    <location>
        <begin position="67"/>
        <end position="89"/>
    </location>
</feature>
<feature type="compositionally biased region" description="Basic residues" evidence="1">
    <location>
        <begin position="332"/>
        <end position="344"/>
    </location>
</feature>
<accession>A0A813AEJ6</accession>
<protein>
    <submittedName>
        <fullName evidence="2">OGG1 protein</fullName>
    </submittedName>
</protein>
<proteinExistence type="predicted"/>
<feature type="non-terminal residue" evidence="2">
    <location>
        <position position="1"/>
    </location>
</feature>
<name>A0A813AEJ6_9DINO</name>
<comment type="caution">
    <text evidence="2">The sequence shown here is derived from an EMBL/GenBank/DDBJ whole genome shotgun (WGS) entry which is preliminary data.</text>
</comment>
<organism evidence="2 3">
    <name type="scientific">Symbiodinium necroappetens</name>
    <dbReference type="NCBI Taxonomy" id="1628268"/>
    <lineage>
        <taxon>Eukaryota</taxon>
        <taxon>Sar</taxon>
        <taxon>Alveolata</taxon>
        <taxon>Dinophyceae</taxon>
        <taxon>Suessiales</taxon>
        <taxon>Symbiodiniaceae</taxon>
        <taxon>Symbiodinium</taxon>
    </lineage>
</organism>
<feature type="compositionally biased region" description="Basic and acidic residues" evidence="1">
    <location>
        <begin position="298"/>
        <end position="309"/>
    </location>
</feature>
<dbReference type="Proteomes" id="UP000601435">
    <property type="component" value="Unassembled WGS sequence"/>
</dbReference>
<keyword evidence="3" id="KW-1185">Reference proteome</keyword>
<evidence type="ECO:0000313" key="2">
    <source>
        <dbReference type="EMBL" id="CAE7862616.1"/>
    </source>
</evidence>
<dbReference type="AlphaFoldDB" id="A0A813AEJ6"/>
<feature type="region of interest" description="Disordered" evidence="1">
    <location>
        <begin position="413"/>
        <end position="471"/>
    </location>
</feature>
<feature type="compositionally biased region" description="Acidic residues" evidence="1">
    <location>
        <begin position="72"/>
        <end position="89"/>
    </location>
</feature>
<feature type="compositionally biased region" description="Low complexity" evidence="1">
    <location>
        <begin position="172"/>
        <end position="182"/>
    </location>
</feature>
<sequence>DLDFNYLVVGRAIEWVGCRPSIEPLTDAAADFFHATRVKGDFCKNAAWRVRNILKLYRLLNIAIPEGRSPPDAEEDADADLEEAEEEECFTDDEVLDVGATASTDGLEGPALMPPPELPSAAPTPAEPRMLVSATLIETPSPPAAVPEPIPVTPVDPAVVPTPAELDRSRTSDSITTAATSTQVTPPPRHDSCASPDSTEKLPLPSSKKRMLLDVLVKEYACLEELLTLKRQRMAKQALEAARSVPHGHGDVDRFDTLPMDLGVAEQVLEAAKVECRKHEEEMQEPDAVAKQITAGEDAERSAEADKGSVDLSAVSPQQQMQAEPKAGADKKGKRPPGRPKSKPSPKAAGVEPAPKASAKAKGKAKAEACPAAKAKGKAKAEACPAAKAKGKAKAEACPAAKAAAKAKGKAKACAKPDERPADDGASHTMCKKRQPIPDETSDEARKRKSRQSCAYHKAKKQAEAEGMTTAEAKEKARIVSSLISCFPCFEKPSCACVHVFLLALAILEAYKSTA</sequence>
<dbReference type="EMBL" id="CAJNJA010057545">
    <property type="protein sequence ID" value="CAE7862616.1"/>
    <property type="molecule type" value="Genomic_DNA"/>
</dbReference>
<feature type="region of interest" description="Disordered" evidence="1">
    <location>
        <begin position="102"/>
        <end position="122"/>
    </location>
</feature>
<feature type="region of interest" description="Disordered" evidence="1">
    <location>
        <begin position="278"/>
        <end position="385"/>
    </location>
</feature>
<feature type="compositionally biased region" description="Basic and acidic residues" evidence="1">
    <location>
        <begin position="415"/>
        <end position="426"/>
    </location>
</feature>
<feature type="region of interest" description="Disordered" evidence="1">
    <location>
        <begin position="164"/>
        <end position="204"/>
    </location>
</feature>